<dbReference type="Proteomes" id="UP000595362">
    <property type="component" value="Chromosome"/>
</dbReference>
<protein>
    <submittedName>
        <fullName evidence="1">Uncharacterized protein</fullName>
    </submittedName>
</protein>
<name>A0A7T5R2I0_9BACT</name>
<dbReference type="EMBL" id="CP066681">
    <property type="protein sequence ID" value="QQG36314.1"/>
    <property type="molecule type" value="Genomic_DNA"/>
</dbReference>
<evidence type="ECO:0000313" key="1">
    <source>
        <dbReference type="EMBL" id="QQG36314.1"/>
    </source>
</evidence>
<reference evidence="1 2" key="1">
    <citation type="submission" date="2020-07" db="EMBL/GenBank/DDBJ databases">
        <title>Huge and variable diversity of episymbiotic CPR bacteria and DPANN archaea in groundwater ecosystems.</title>
        <authorList>
            <person name="He C.Y."/>
            <person name="Keren R."/>
            <person name="Whittaker M."/>
            <person name="Farag I.F."/>
            <person name="Doudna J."/>
            <person name="Cate J.H.D."/>
            <person name="Banfield J.F."/>
        </authorList>
    </citation>
    <scope>NUCLEOTIDE SEQUENCE [LARGE SCALE GENOMIC DNA]</scope>
    <source>
        <strain evidence="1">NC_groundwater_70_Ag_B-0.1um_54_66</strain>
    </source>
</reference>
<evidence type="ECO:0000313" key="2">
    <source>
        <dbReference type="Proteomes" id="UP000595362"/>
    </source>
</evidence>
<gene>
    <name evidence="1" type="ORF">HYS17_00540</name>
</gene>
<proteinExistence type="predicted"/>
<sequence length="179" mass="20427">MTGYVYIHTRPLQAAQRYDFAECADHGFIREWRSFRQEIRKRLTEVAESSDEAGVMGPDCPPDAITVFDLMQTERGLWILIKKFEVFGKFYDCYRDDGLRHPQSVVAPVSAYVCFADLLLQKAAKGECFQYHSTLLKLMDALCALPAETMDFATAQKVIRLIDGEEALVEKLEKDVYGI</sequence>
<dbReference type="AlphaFoldDB" id="A0A7T5R2I0"/>
<accession>A0A7T5R2I0</accession>
<organism evidence="1 2">
    <name type="scientific">Micavibrio aeruginosavorus</name>
    <dbReference type="NCBI Taxonomy" id="349221"/>
    <lineage>
        <taxon>Bacteria</taxon>
        <taxon>Pseudomonadati</taxon>
        <taxon>Bdellovibrionota</taxon>
        <taxon>Bdellovibrionia</taxon>
        <taxon>Bdellovibrionales</taxon>
        <taxon>Pseudobdellovibrionaceae</taxon>
        <taxon>Micavibrio</taxon>
    </lineage>
</organism>